<evidence type="ECO:0000256" key="2">
    <source>
        <dbReference type="ARBA" id="ARBA00022487"/>
    </source>
</evidence>
<feature type="chain" id="PRO_5044959899" description="Carboxylic ester hydrolase" evidence="5">
    <location>
        <begin position="22"/>
        <end position="279"/>
    </location>
</feature>
<dbReference type="HOGENOM" id="CLU_006586_4_2_1"/>
<evidence type="ECO:0000313" key="8">
    <source>
        <dbReference type="Proteomes" id="UP000001555"/>
    </source>
</evidence>
<evidence type="ECO:0000256" key="3">
    <source>
        <dbReference type="ARBA" id="ARBA00022801"/>
    </source>
</evidence>
<protein>
    <recommendedName>
        <fullName evidence="5">Carboxylic ester hydrolase</fullName>
        <ecNumber evidence="5">3.1.1.-</ecNumber>
    </recommendedName>
</protein>
<evidence type="ECO:0000256" key="5">
    <source>
        <dbReference type="RuleBase" id="RU361235"/>
    </source>
</evidence>
<dbReference type="PANTHER" id="PTHR43918">
    <property type="entry name" value="ACETYLCHOLINESTERASE"/>
    <property type="match status" value="1"/>
</dbReference>
<keyword evidence="2" id="KW-0719">Serine esterase</keyword>
<evidence type="ECO:0000313" key="7">
    <source>
        <dbReference type="EnsemblMetazoa" id="ISCW022255-PA"/>
    </source>
</evidence>
<dbReference type="PROSITE" id="PS00941">
    <property type="entry name" value="CARBOXYLESTERASE_B_2"/>
    <property type="match status" value="1"/>
</dbReference>
<dbReference type="SUPFAM" id="SSF53474">
    <property type="entry name" value="alpha/beta-Hydrolases"/>
    <property type="match status" value="1"/>
</dbReference>
<dbReference type="InterPro" id="IPR019826">
    <property type="entry name" value="Carboxylesterase_B_AS"/>
</dbReference>
<keyword evidence="4" id="KW-0325">Glycoprotein</keyword>
<dbReference type="EC" id="3.1.1.-" evidence="5"/>
<gene>
    <name evidence="7" type="primary">8040148</name>
</gene>
<evidence type="ECO:0000256" key="4">
    <source>
        <dbReference type="ARBA" id="ARBA00023180"/>
    </source>
</evidence>
<dbReference type="InterPro" id="IPR019819">
    <property type="entry name" value="Carboxylesterase_B_CS"/>
</dbReference>
<dbReference type="EMBL" id="ABJB010293106">
    <property type="status" value="NOT_ANNOTATED_CDS"/>
    <property type="molecule type" value="Genomic_DNA"/>
</dbReference>
<dbReference type="EnsemblMetazoa" id="ISCW022255-RA">
    <property type="protein sequence ID" value="ISCW022255-PA"/>
    <property type="gene ID" value="ISCW022255"/>
</dbReference>
<name>A0A1S4M172_IXOSC</name>
<proteinExistence type="inferred from homology"/>
<accession>A0A1S4M172</accession>
<evidence type="ECO:0000259" key="6">
    <source>
        <dbReference type="Pfam" id="PF00135"/>
    </source>
</evidence>
<organism evidence="7 8">
    <name type="scientific">Ixodes scapularis</name>
    <name type="common">Black-legged tick</name>
    <name type="synonym">Deer tick</name>
    <dbReference type="NCBI Taxonomy" id="6945"/>
    <lineage>
        <taxon>Eukaryota</taxon>
        <taxon>Metazoa</taxon>
        <taxon>Ecdysozoa</taxon>
        <taxon>Arthropoda</taxon>
        <taxon>Chelicerata</taxon>
        <taxon>Arachnida</taxon>
        <taxon>Acari</taxon>
        <taxon>Parasitiformes</taxon>
        <taxon>Ixodida</taxon>
        <taxon>Ixodoidea</taxon>
        <taxon>Ixodidae</taxon>
        <taxon>Ixodinae</taxon>
        <taxon>Ixodes</taxon>
    </lineage>
</organism>
<dbReference type="VEuPathDB" id="VectorBase:ISCI022255"/>
<dbReference type="Gene3D" id="3.40.50.1820">
    <property type="entry name" value="alpha/beta hydrolase"/>
    <property type="match status" value="1"/>
</dbReference>
<dbReference type="InterPro" id="IPR050654">
    <property type="entry name" value="AChE-related_enzymes"/>
</dbReference>
<dbReference type="VEuPathDB" id="VectorBase:ISCW022255"/>
<keyword evidence="8" id="KW-1185">Reference proteome</keyword>
<dbReference type="STRING" id="6945.B7QEQ9"/>
<dbReference type="Proteomes" id="UP000001555">
    <property type="component" value="Unassembled WGS sequence"/>
</dbReference>
<dbReference type="VEuPathDB" id="VectorBase:ISCP_033169"/>
<dbReference type="InterPro" id="IPR029058">
    <property type="entry name" value="AB_hydrolase_fold"/>
</dbReference>
<comment type="similarity">
    <text evidence="1 5">Belongs to the type-B carboxylesterase/lipase family.</text>
</comment>
<dbReference type="Pfam" id="PF00135">
    <property type="entry name" value="COesterase"/>
    <property type="match status" value="1"/>
</dbReference>
<dbReference type="PROSITE" id="PS00122">
    <property type="entry name" value="CARBOXYLESTERASE_B_1"/>
    <property type="match status" value="1"/>
</dbReference>
<evidence type="ECO:0000256" key="1">
    <source>
        <dbReference type="ARBA" id="ARBA00005964"/>
    </source>
</evidence>
<dbReference type="InterPro" id="IPR002018">
    <property type="entry name" value="CarbesteraseB"/>
</dbReference>
<dbReference type="OrthoDB" id="408631at2759"/>
<reference evidence="7" key="2">
    <citation type="submission" date="2020-05" db="UniProtKB">
        <authorList>
            <consortium name="EnsemblMetazoa"/>
        </authorList>
    </citation>
    <scope>IDENTIFICATION</scope>
    <source>
        <strain evidence="7">wikel</strain>
    </source>
</reference>
<dbReference type="PaxDb" id="6945-B7QEQ9"/>
<feature type="domain" description="Carboxylesterase type B" evidence="6">
    <location>
        <begin position="24"/>
        <end position="272"/>
    </location>
</feature>
<reference evidence="8" key="1">
    <citation type="submission" date="2008-03" db="EMBL/GenBank/DDBJ databases">
        <title>Annotation of Ixodes scapularis.</title>
        <authorList>
            <consortium name="Ixodes scapularis Genome Project Consortium"/>
            <person name="Caler E."/>
            <person name="Hannick L.I."/>
            <person name="Bidwell S."/>
            <person name="Joardar V."/>
            <person name="Thiagarajan M."/>
            <person name="Amedeo P."/>
            <person name="Galinsky K.J."/>
            <person name="Schobel S."/>
            <person name="Inman J."/>
            <person name="Hostetler J."/>
            <person name="Miller J."/>
            <person name="Hammond M."/>
            <person name="Megy K."/>
            <person name="Lawson D."/>
            <person name="Kodira C."/>
            <person name="Sutton G."/>
            <person name="Meyer J."/>
            <person name="Hill C.A."/>
            <person name="Birren B."/>
            <person name="Nene V."/>
            <person name="Collins F."/>
            <person name="Alarcon-Chaidez F."/>
            <person name="Wikel S."/>
            <person name="Strausberg R."/>
        </authorList>
    </citation>
    <scope>NUCLEOTIDE SEQUENCE [LARGE SCALE GENOMIC DNA]</scope>
    <source>
        <strain evidence="8">Wikel</strain>
    </source>
</reference>
<sequence length="279" mass="30447">MTAVILLWIFYLLETVRPVVGDLPHVRVDSGLIAGTRVQVAEKEVEAFLGIPYAVPPIGELRFKKPQPILPWNGTYNASSKPSPCWQLDLYFMENGALNYSSASEDCLYLNIWRPVSPCMKTNSCDKKLPVVVFIHGGAFQWGDSSLFLYDPANFVAMSDVVFVTFNYRLSILGFLSLEIPALPGNMGLWDQNLVLKWVQKNIANFGGDPNEVTLSGQSAGAISVGLHAISPHSQGLFKRAILQSGTQLSTVFGVSNRGTAKNTAITAALGCFENGKTM</sequence>
<keyword evidence="5" id="KW-0732">Signal</keyword>
<keyword evidence="3 5" id="KW-0378">Hydrolase</keyword>
<feature type="signal peptide" evidence="5">
    <location>
        <begin position="1"/>
        <end position="21"/>
    </location>
</feature>
<dbReference type="PANTHER" id="PTHR43918:SF4">
    <property type="entry name" value="CARBOXYLIC ESTER HYDROLASE"/>
    <property type="match status" value="1"/>
</dbReference>